<evidence type="ECO:0000313" key="1">
    <source>
        <dbReference type="EMBL" id="MBB3104135.1"/>
    </source>
</evidence>
<keyword evidence="2" id="KW-1185">Reference proteome</keyword>
<protein>
    <submittedName>
        <fullName evidence="1">Uncharacterized protein</fullName>
    </submittedName>
</protein>
<evidence type="ECO:0000313" key="2">
    <source>
        <dbReference type="Proteomes" id="UP000549250"/>
    </source>
</evidence>
<name>A0A839T846_AZOMA</name>
<sequence>MSDRLAAEGIGIKVPALWHPLNKWGLSFKKNAARQRAVARGRAAGKG</sequence>
<gene>
    <name evidence="1" type="ORF">FHR87_002547</name>
</gene>
<proteinExistence type="predicted"/>
<reference evidence="1 2" key="1">
    <citation type="submission" date="2020-08" db="EMBL/GenBank/DDBJ databases">
        <title>Genomic Encyclopedia of Type Strains, Phase III (KMG-III): the genomes of soil and plant-associated and newly described type strains.</title>
        <authorList>
            <person name="Whitman W."/>
        </authorList>
    </citation>
    <scope>NUCLEOTIDE SEQUENCE [LARGE SCALE GENOMIC DNA]</scope>
    <source>
        <strain evidence="1 2">CECT 4462</strain>
    </source>
</reference>
<comment type="caution">
    <text evidence="1">The sequence shown here is derived from an EMBL/GenBank/DDBJ whole genome shotgun (WGS) entry which is preliminary data.</text>
</comment>
<dbReference type="EMBL" id="JACHXI010000012">
    <property type="protein sequence ID" value="MBB3104135.1"/>
    <property type="molecule type" value="Genomic_DNA"/>
</dbReference>
<accession>A0A839T846</accession>
<dbReference type="AlphaFoldDB" id="A0A839T846"/>
<dbReference type="Proteomes" id="UP000549250">
    <property type="component" value="Unassembled WGS sequence"/>
</dbReference>
<organism evidence="1 2">
    <name type="scientific">Azomonas macrocytogenes</name>
    <name type="common">Azotobacter macrocytogenes</name>
    <dbReference type="NCBI Taxonomy" id="69962"/>
    <lineage>
        <taxon>Bacteria</taxon>
        <taxon>Pseudomonadati</taxon>
        <taxon>Pseudomonadota</taxon>
        <taxon>Gammaproteobacteria</taxon>
        <taxon>Pseudomonadales</taxon>
        <taxon>Pseudomonadaceae</taxon>
        <taxon>Azomonas</taxon>
    </lineage>
</organism>